<keyword evidence="1" id="KW-1133">Transmembrane helix</keyword>
<keyword evidence="1" id="KW-0472">Membrane</keyword>
<gene>
    <name evidence="2" type="ORF">ACJIZ3_006847</name>
</gene>
<name>A0ABD3S9B4_9LAMI</name>
<comment type="caution">
    <text evidence="2">The sequence shown here is derived from an EMBL/GenBank/DDBJ whole genome shotgun (WGS) entry which is preliminary data.</text>
</comment>
<feature type="transmembrane region" description="Helical" evidence="1">
    <location>
        <begin position="79"/>
        <end position="101"/>
    </location>
</feature>
<protein>
    <submittedName>
        <fullName evidence="2">Uncharacterized protein</fullName>
    </submittedName>
</protein>
<keyword evidence="3" id="KW-1185">Reference proteome</keyword>
<feature type="transmembrane region" description="Helical" evidence="1">
    <location>
        <begin position="16"/>
        <end position="37"/>
    </location>
</feature>
<keyword evidence="1" id="KW-0812">Transmembrane</keyword>
<accession>A0ABD3S9B4</accession>
<proteinExistence type="predicted"/>
<evidence type="ECO:0000256" key="1">
    <source>
        <dbReference type="SAM" id="Phobius"/>
    </source>
</evidence>
<organism evidence="2 3">
    <name type="scientific">Penstemon smallii</name>
    <dbReference type="NCBI Taxonomy" id="265156"/>
    <lineage>
        <taxon>Eukaryota</taxon>
        <taxon>Viridiplantae</taxon>
        <taxon>Streptophyta</taxon>
        <taxon>Embryophyta</taxon>
        <taxon>Tracheophyta</taxon>
        <taxon>Spermatophyta</taxon>
        <taxon>Magnoliopsida</taxon>
        <taxon>eudicotyledons</taxon>
        <taxon>Gunneridae</taxon>
        <taxon>Pentapetalae</taxon>
        <taxon>asterids</taxon>
        <taxon>lamiids</taxon>
        <taxon>Lamiales</taxon>
        <taxon>Plantaginaceae</taxon>
        <taxon>Cheloneae</taxon>
        <taxon>Penstemon</taxon>
    </lineage>
</organism>
<dbReference type="EMBL" id="JBJXBP010000007">
    <property type="protein sequence ID" value="KAL3820942.1"/>
    <property type="molecule type" value="Genomic_DNA"/>
</dbReference>
<evidence type="ECO:0000313" key="2">
    <source>
        <dbReference type="EMBL" id="KAL3820942.1"/>
    </source>
</evidence>
<evidence type="ECO:0000313" key="3">
    <source>
        <dbReference type="Proteomes" id="UP001634393"/>
    </source>
</evidence>
<reference evidence="2 3" key="1">
    <citation type="submission" date="2024-12" db="EMBL/GenBank/DDBJ databases">
        <title>The unique morphological basis and parallel evolutionary history of personate flowers in Penstemon.</title>
        <authorList>
            <person name="Depatie T.H."/>
            <person name="Wessinger C.A."/>
        </authorList>
    </citation>
    <scope>NUCLEOTIDE SEQUENCE [LARGE SCALE GENOMIC DNA]</scope>
    <source>
        <strain evidence="2">WTNN_2</strain>
        <tissue evidence="2">Leaf</tissue>
    </source>
</reference>
<dbReference type="AlphaFoldDB" id="A0ABD3S9B4"/>
<dbReference type="Proteomes" id="UP001634393">
    <property type="component" value="Unassembled WGS sequence"/>
</dbReference>
<sequence length="104" mass="12454">MDEYWELLLLHELFSFVSRLMKCSSAMGGVFFSALLFEDDPKLSSFLHTISFYQRMAYERYCMQFSHQNRDITECRHNFGLIVSLHILLSSLFLMFYILFIQEN</sequence>